<reference evidence="7" key="2">
    <citation type="submission" date="2017-05" db="EMBL/GenBank/DDBJ databases">
        <title>Whole genome sequence of fish pathogenic bacteria, Photobacterium damselae subsp. piscicida, strain 91-197, isolated from hybrid striped bass (Morone sp.) in USA.</title>
        <authorList>
            <person name="Teru Y."/>
            <person name="Hikima J."/>
            <person name="Kono T."/>
            <person name="Sakai M."/>
            <person name="Takano T."/>
            <person name="Hawke J.P."/>
            <person name="Takeyama H."/>
            <person name="Aoki T."/>
        </authorList>
    </citation>
    <scope>NUCLEOTIDE SEQUENCE [LARGE SCALE GENOMIC DNA]</scope>
    <source>
        <strain evidence="7">91-197</strain>
    </source>
</reference>
<dbReference type="EMBL" id="CP061855">
    <property type="protein sequence ID" value="QOD58370.1"/>
    <property type="molecule type" value="Genomic_DNA"/>
</dbReference>
<keyword evidence="6" id="KW-0378">Hydrolase</keyword>
<evidence type="ECO:0000259" key="4">
    <source>
        <dbReference type="Pfam" id="PF01420"/>
    </source>
</evidence>
<evidence type="ECO:0000313" key="7">
    <source>
        <dbReference type="Proteomes" id="UP000218676"/>
    </source>
</evidence>
<reference evidence="5" key="1">
    <citation type="journal article" date="2017" name="Genome Announc.">
        <title>Whole-Genome Sequence of Photobacterium damselae subsp. piscicida Strain 91-197, Isolated from Hybrid Striped Bass (Morone sp.) in the United States.</title>
        <authorList>
            <person name="Teru Y."/>
            <person name="Hikima J."/>
            <person name="Kono T."/>
            <person name="Sakai M."/>
            <person name="Takano T."/>
            <person name="Hawke J.P."/>
            <person name="Takeyama H."/>
            <person name="Aoki T."/>
        </authorList>
    </citation>
    <scope>NUCLEOTIDE SEQUENCE</scope>
    <source>
        <strain evidence="5">91-197</strain>
    </source>
</reference>
<dbReference type="Gene3D" id="3.90.220.20">
    <property type="entry name" value="DNA methylase specificity domains"/>
    <property type="match status" value="2"/>
</dbReference>
<evidence type="ECO:0000256" key="3">
    <source>
        <dbReference type="ARBA" id="ARBA00023125"/>
    </source>
</evidence>
<evidence type="ECO:0000256" key="2">
    <source>
        <dbReference type="ARBA" id="ARBA00022747"/>
    </source>
</evidence>
<sequence>MSFNELFGSIPDGWRSCTLGELVKEFNGSIQTGPFGSQLHAADYVEDGIPSIMPKNIRIDGVDDSDIARVSPEDIERLSKYKVQIGDIVYSRRGDVEKCSLITEKENGWLCGTGCLRVRLKTEEVSPEFLHAYLCHPAVREWIVRHAVGATMPNLNTSILSALPVLVPMSDSMAVITSNWNALSSKLVINSKINQTLEQMAQAIFKSWFVDFDPVKAKMNGEQPVGMDAATASLFPEKLVESELGLIPDGWEVGTLSSIVDVIMGQSPKGTTYNDQGDGTPLVNGPVEFGVYHPVAQKWTTAPTKFSKDKDLIVCVRGSTTGRYVVSDGEYCLGRGVCSIRSDDSPAYANYLFKSQLNSLLILTTGSTFPSWSGPTLKNFKVVVPPKSNIEKFESVVGNLCSLMAQNTSENESLSLLRDSLLPKLLSGEIELD</sequence>
<dbReference type="AlphaFoldDB" id="A0A1V1VDV7"/>
<dbReference type="Pfam" id="PF01420">
    <property type="entry name" value="Methylase_S"/>
    <property type="match status" value="2"/>
</dbReference>
<evidence type="ECO:0000313" key="8">
    <source>
        <dbReference type="Proteomes" id="UP000516656"/>
    </source>
</evidence>
<dbReference type="REBASE" id="186832">
    <property type="entry name" value="S.Pda91197ORF724P"/>
</dbReference>
<comment type="similarity">
    <text evidence="1">Belongs to the type-I restriction system S methylase family.</text>
</comment>
<proteinExistence type="inferred from homology"/>
<keyword evidence="6" id="KW-0255">Endonuclease</keyword>
<dbReference type="InterPro" id="IPR000055">
    <property type="entry name" value="Restrct_endonuc_typeI_TRD"/>
</dbReference>
<dbReference type="PANTHER" id="PTHR30408:SF13">
    <property type="entry name" value="TYPE I RESTRICTION ENZYME HINDI SPECIFICITY SUBUNIT"/>
    <property type="match status" value="1"/>
</dbReference>
<dbReference type="InterPro" id="IPR052021">
    <property type="entry name" value="Type-I_RS_S_subunit"/>
</dbReference>
<feature type="domain" description="Type I restriction modification DNA specificity" evidence="4">
    <location>
        <begin position="64"/>
        <end position="199"/>
    </location>
</feature>
<organism evidence="6 8">
    <name type="scientific">Photobacterium damsela subsp. piscicida</name>
    <name type="common">Pasteurella piscicida</name>
    <dbReference type="NCBI Taxonomy" id="38294"/>
    <lineage>
        <taxon>Bacteria</taxon>
        <taxon>Pseudomonadati</taxon>
        <taxon>Pseudomonadota</taxon>
        <taxon>Gammaproteobacteria</taxon>
        <taxon>Vibrionales</taxon>
        <taxon>Vibrionaceae</taxon>
        <taxon>Photobacterium</taxon>
    </lineage>
</organism>
<evidence type="ECO:0000313" key="6">
    <source>
        <dbReference type="EMBL" id="QOD58370.1"/>
    </source>
</evidence>
<dbReference type="GO" id="GO:0003677">
    <property type="term" value="F:DNA binding"/>
    <property type="evidence" value="ECO:0007669"/>
    <property type="project" value="UniProtKB-KW"/>
</dbReference>
<dbReference type="Proteomes" id="UP000516656">
    <property type="component" value="Chromosome 2"/>
</dbReference>
<reference evidence="6 8" key="3">
    <citation type="submission" date="2020-09" db="EMBL/GenBank/DDBJ databases">
        <title>Complete, closed and curated genome sequences of Photobacterium damselae subsp. piscicida isolates from Australia indicate localised evolution and additional plasmid-borne pathogenicity mechanisms.</title>
        <authorList>
            <person name="Baseggio L."/>
            <person name="Silayeva O."/>
            <person name="Buller N."/>
            <person name="Landos M."/>
            <person name="Engelstaedter J."/>
            <person name="Barnes A.C."/>
        </authorList>
    </citation>
    <scope>NUCLEOTIDE SEQUENCE [LARGE SCALE GENOMIC DNA]</scope>
    <source>
        <strain evidence="6 8">AS-16-0540-1</strain>
    </source>
</reference>
<accession>A0A1V1VDV7</accession>
<evidence type="ECO:0000256" key="1">
    <source>
        <dbReference type="ARBA" id="ARBA00010923"/>
    </source>
</evidence>
<protein>
    <submittedName>
        <fullName evidence="5">EcoKI restriction-modification system protein HsdS</fullName>
    </submittedName>
    <submittedName>
        <fullName evidence="6">Restriction endonuclease subunit S</fullName>
    </submittedName>
</protein>
<evidence type="ECO:0000313" key="5">
    <source>
        <dbReference type="EMBL" id="BAX55311.1"/>
    </source>
</evidence>
<dbReference type="SUPFAM" id="SSF116734">
    <property type="entry name" value="DNA methylase specificity domain"/>
    <property type="match status" value="2"/>
</dbReference>
<dbReference type="InterPro" id="IPR044946">
    <property type="entry name" value="Restrct_endonuc_typeI_TRD_sf"/>
</dbReference>
<keyword evidence="2" id="KW-0680">Restriction system</keyword>
<dbReference type="GO" id="GO:0004519">
    <property type="term" value="F:endonuclease activity"/>
    <property type="evidence" value="ECO:0007669"/>
    <property type="project" value="UniProtKB-KW"/>
</dbReference>
<dbReference type="RefSeq" id="WP_086958829.1">
    <property type="nucleotide sequence ID" value="NZ_AP018046.1"/>
</dbReference>
<dbReference type="EMBL" id="AP018046">
    <property type="protein sequence ID" value="BAX55311.1"/>
    <property type="molecule type" value="Genomic_DNA"/>
</dbReference>
<gene>
    <name evidence="6" type="ORF">IC627_15780</name>
    <name evidence="5" type="ORF">PDPUS_2_00725</name>
</gene>
<keyword evidence="6" id="KW-0540">Nuclease</keyword>
<dbReference type="PANTHER" id="PTHR30408">
    <property type="entry name" value="TYPE-1 RESTRICTION ENZYME ECOKI SPECIFICITY PROTEIN"/>
    <property type="match status" value="1"/>
</dbReference>
<dbReference type="CDD" id="cd17496">
    <property type="entry name" value="RMtype1_S_BliBORF2384P-TRD1-CR1_like"/>
    <property type="match status" value="1"/>
</dbReference>
<dbReference type="Proteomes" id="UP000218676">
    <property type="component" value="Chromosome 2"/>
</dbReference>
<dbReference type="REBASE" id="447530">
    <property type="entry name" value="S.Pda5401ORF15785P"/>
</dbReference>
<name>A0A1V1VDV7_PHODP</name>
<dbReference type="REBASE" id="203566">
    <property type="entry name" value="S.Pda51443ORF551P"/>
</dbReference>
<keyword evidence="3" id="KW-0238">DNA-binding</keyword>
<dbReference type="GO" id="GO:0009307">
    <property type="term" value="P:DNA restriction-modification system"/>
    <property type="evidence" value="ECO:0007669"/>
    <property type="project" value="UniProtKB-KW"/>
</dbReference>
<feature type="domain" description="Type I restriction modification DNA specificity" evidence="4">
    <location>
        <begin position="248"/>
        <end position="388"/>
    </location>
</feature>